<comment type="caution">
    <text evidence="2">The sequence shown here is derived from an EMBL/GenBank/DDBJ whole genome shotgun (WGS) entry which is preliminary data.</text>
</comment>
<dbReference type="AlphaFoldDB" id="A0A9Q3JJZ9"/>
<sequence>MRPKGGNHLAPKARWVPNHNFDPQPHGHQNGHKSHRTQFWPWTTMDHISAPGLWQPPEAPRSAQPEIPSTYGECFPSLHAPRTQGCRSGAYMVLYTIMHHFFSAIQCLRFQDPISPFQIKMP</sequence>
<reference evidence="2" key="1">
    <citation type="submission" date="2021-03" db="EMBL/GenBank/DDBJ databases">
        <title>Draft genome sequence of rust myrtle Austropuccinia psidii MF-1, a brazilian biotype.</title>
        <authorList>
            <person name="Quecine M.C."/>
            <person name="Pachon D.M.R."/>
            <person name="Bonatelli M.L."/>
            <person name="Correr F.H."/>
            <person name="Franceschini L.M."/>
            <person name="Leite T.F."/>
            <person name="Margarido G.R.A."/>
            <person name="Almeida C.A."/>
            <person name="Ferrarezi J.A."/>
            <person name="Labate C.A."/>
        </authorList>
    </citation>
    <scope>NUCLEOTIDE SEQUENCE</scope>
    <source>
        <strain evidence="2">MF-1</strain>
    </source>
</reference>
<dbReference type="EMBL" id="AVOT02073803">
    <property type="protein sequence ID" value="MBW0563147.1"/>
    <property type="molecule type" value="Genomic_DNA"/>
</dbReference>
<dbReference type="Proteomes" id="UP000765509">
    <property type="component" value="Unassembled WGS sequence"/>
</dbReference>
<evidence type="ECO:0000256" key="1">
    <source>
        <dbReference type="SAM" id="MobiDB-lite"/>
    </source>
</evidence>
<protein>
    <submittedName>
        <fullName evidence="2">Uncharacterized protein</fullName>
    </submittedName>
</protein>
<name>A0A9Q3JJZ9_9BASI</name>
<organism evidence="2 3">
    <name type="scientific">Austropuccinia psidii MF-1</name>
    <dbReference type="NCBI Taxonomy" id="1389203"/>
    <lineage>
        <taxon>Eukaryota</taxon>
        <taxon>Fungi</taxon>
        <taxon>Dikarya</taxon>
        <taxon>Basidiomycota</taxon>
        <taxon>Pucciniomycotina</taxon>
        <taxon>Pucciniomycetes</taxon>
        <taxon>Pucciniales</taxon>
        <taxon>Sphaerophragmiaceae</taxon>
        <taxon>Austropuccinia</taxon>
    </lineage>
</organism>
<feature type="region of interest" description="Disordered" evidence="1">
    <location>
        <begin position="1"/>
        <end position="35"/>
    </location>
</feature>
<proteinExistence type="predicted"/>
<gene>
    <name evidence="2" type="ORF">O181_102862</name>
</gene>
<evidence type="ECO:0000313" key="2">
    <source>
        <dbReference type="EMBL" id="MBW0563147.1"/>
    </source>
</evidence>
<keyword evidence="3" id="KW-1185">Reference proteome</keyword>
<evidence type="ECO:0000313" key="3">
    <source>
        <dbReference type="Proteomes" id="UP000765509"/>
    </source>
</evidence>
<accession>A0A9Q3JJZ9</accession>